<evidence type="ECO:0000313" key="2">
    <source>
        <dbReference type="Proteomes" id="UP001617427"/>
    </source>
</evidence>
<dbReference type="Proteomes" id="UP001617427">
    <property type="component" value="Unassembled WGS sequence"/>
</dbReference>
<accession>A0ABW8F5H7</accession>
<organism evidence="1 2">
    <name type="scientific">Herbaspirillum chlorophenolicum</name>
    <dbReference type="NCBI Taxonomy" id="211589"/>
    <lineage>
        <taxon>Bacteria</taxon>
        <taxon>Pseudomonadati</taxon>
        <taxon>Pseudomonadota</taxon>
        <taxon>Betaproteobacteria</taxon>
        <taxon>Burkholderiales</taxon>
        <taxon>Oxalobacteraceae</taxon>
        <taxon>Herbaspirillum</taxon>
    </lineage>
</organism>
<evidence type="ECO:0000313" key="1">
    <source>
        <dbReference type="EMBL" id="MFJ3048548.1"/>
    </source>
</evidence>
<evidence type="ECO:0008006" key="3">
    <source>
        <dbReference type="Google" id="ProtNLM"/>
    </source>
</evidence>
<comment type="caution">
    <text evidence="1">The sequence shown here is derived from an EMBL/GenBank/DDBJ whole genome shotgun (WGS) entry which is preliminary data.</text>
</comment>
<dbReference type="RefSeq" id="WP_402703650.1">
    <property type="nucleotide sequence ID" value="NZ_JBIUZV010000023.1"/>
</dbReference>
<sequence length="61" mass="6587">MIAAIPAEDRPTIIAQEIPAHLAPKKRAAYWDDPLAWYDAPRVCLSCGAKTNTAGELPCGH</sequence>
<keyword evidence="2" id="KW-1185">Reference proteome</keyword>
<dbReference type="EMBL" id="JBIUZV010000023">
    <property type="protein sequence ID" value="MFJ3048548.1"/>
    <property type="molecule type" value="Genomic_DNA"/>
</dbReference>
<name>A0ABW8F5H7_9BURK</name>
<reference evidence="1 2" key="1">
    <citation type="submission" date="2024-10" db="EMBL/GenBank/DDBJ databases">
        <title>The Natural Products Discovery Center: Release of the First 8490 Sequenced Strains for Exploring Actinobacteria Biosynthetic Diversity.</title>
        <authorList>
            <person name="Kalkreuter E."/>
            <person name="Kautsar S.A."/>
            <person name="Yang D."/>
            <person name="Bader C.D."/>
            <person name="Teijaro C.N."/>
            <person name="Fluegel L."/>
            <person name="Davis C.M."/>
            <person name="Simpson J.R."/>
            <person name="Lauterbach L."/>
            <person name="Steele A.D."/>
            <person name="Gui C."/>
            <person name="Meng S."/>
            <person name="Li G."/>
            <person name="Viehrig K."/>
            <person name="Ye F."/>
            <person name="Su P."/>
            <person name="Kiefer A.F."/>
            <person name="Nichols A."/>
            <person name="Cepeda A.J."/>
            <person name="Yan W."/>
            <person name="Fan B."/>
            <person name="Jiang Y."/>
            <person name="Adhikari A."/>
            <person name="Zheng C.-J."/>
            <person name="Schuster L."/>
            <person name="Cowan T.M."/>
            <person name="Smanski M.J."/>
            <person name="Chevrette M.G."/>
            <person name="De Carvalho L.P.S."/>
            <person name="Shen B."/>
        </authorList>
    </citation>
    <scope>NUCLEOTIDE SEQUENCE [LARGE SCALE GENOMIC DNA]</scope>
    <source>
        <strain evidence="1 2">NPDC087045</strain>
    </source>
</reference>
<protein>
    <recommendedName>
        <fullName evidence="3">Transposase</fullName>
    </recommendedName>
</protein>
<proteinExistence type="predicted"/>
<gene>
    <name evidence="1" type="ORF">ACIPEN_22160</name>
</gene>